<evidence type="ECO:0000313" key="2">
    <source>
        <dbReference type="Proteomes" id="UP000420562"/>
    </source>
</evidence>
<dbReference type="AlphaFoldDB" id="A0A7J4ZN95"/>
<evidence type="ECO:0000313" key="1">
    <source>
        <dbReference type="EMBL" id="KAB0664179.1"/>
    </source>
</evidence>
<keyword evidence="1" id="KW-0378">Hydrolase</keyword>
<gene>
    <name evidence="1" type="ORF">F6V25_13455</name>
</gene>
<organism evidence="1 2">
    <name type="scientific">Oryzomonas japonica</name>
    <dbReference type="NCBI Taxonomy" id="2603858"/>
    <lineage>
        <taxon>Bacteria</taxon>
        <taxon>Pseudomonadati</taxon>
        <taxon>Thermodesulfobacteriota</taxon>
        <taxon>Desulfuromonadia</taxon>
        <taxon>Geobacterales</taxon>
        <taxon>Geobacteraceae</taxon>
        <taxon>Oryzomonas</taxon>
    </lineage>
</organism>
<dbReference type="GO" id="GO:0004180">
    <property type="term" value="F:carboxypeptidase activity"/>
    <property type="evidence" value="ECO:0007669"/>
    <property type="project" value="UniProtKB-KW"/>
</dbReference>
<keyword evidence="1" id="KW-0645">Protease</keyword>
<reference evidence="1 2" key="1">
    <citation type="submission" date="2019-09" db="EMBL/GenBank/DDBJ databases">
        <title>Geobacter sp. Red96, a novel strain isolated from paddy soil.</title>
        <authorList>
            <person name="Xu Z."/>
            <person name="Masuda Y."/>
            <person name="Itoh H."/>
            <person name="Senoo K."/>
        </authorList>
    </citation>
    <scope>NUCLEOTIDE SEQUENCE [LARGE SCALE GENOMIC DNA]</scope>
    <source>
        <strain evidence="1 2">Red96</strain>
    </source>
</reference>
<keyword evidence="1" id="KW-0121">Carboxypeptidase</keyword>
<protein>
    <submittedName>
        <fullName evidence="1">Carboxypeptidase regulatory-like domain-containing protein</fullName>
    </submittedName>
</protein>
<dbReference type="PROSITE" id="PS51257">
    <property type="entry name" value="PROKAR_LIPOPROTEIN"/>
    <property type="match status" value="1"/>
</dbReference>
<dbReference type="RefSeq" id="WP_151129064.1">
    <property type="nucleotide sequence ID" value="NZ_VZQZ01000009.1"/>
</dbReference>
<keyword evidence="2" id="KW-1185">Reference proteome</keyword>
<dbReference type="Proteomes" id="UP000420562">
    <property type="component" value="Unassembled WGS sequence"/>
</dbReference>
<name>A0A7J4ZN95_9BACT</name>
<accession>A0A7J4ZN95</accession>
<dbReference type="EMBL" id="VZQZ01000009">
    <property type="protein sequence ID" value="KAB0664179.1"/>
    <property type="molecule type" value="Genomic_DNA"/>
</dbReference>
<proteinExistence type="predicted"/>
<comment type="caution">
    <text evidence="1">The sequence shown here is derived from an EMBL/GenBank/DDBJ whole genome shotgun (WGS) entry which is preliminary data.</text>
</comment>
<sequence length="204" mass="23508">MTKVIFVVLTTIMLFVSGCSGPLTGIVIDDESKTPIEGAIVHAEWFVTVGIGLSHTETYAIQEAVTDKEGKFKIPGVSLLRPSITPPEVIVYKKGYVAWNSKAIYRFPEYDDEMRTDFKWGKDIIFKMERFKKTYAHNGHIQFIESYLDLSKEFVDAISWEFPLASNEGELYRARSVYDTKTSKQEIFREIIKELHQQEEDHIK</sequence>